<dbReference type="SUPFAM" id="SSF53323">
    <property type="entry name" value="Pyruvate-ferredoxin oxidoreductase, PFOR, domain III"/>
    <property type="match status" value="1"/>
</dbReference>
<dbReference type="FunFam" id="3.40.50.920:FF:000009">
    <property type="entry name" value="2-oxoglutarate ferredoxin oxidoreductase subunit alpha"/>
    <property type="match status" value="1"/>
</dbReference>
<dbReference type="Pfam" id="PF01558">
    <property type="entry name" value="POR"/>
    <property type="match status" value="1"/>
</dbReference>
<dbReference type="InterPro" id="IPR009014">
    <property type="entry name" value="Transketo_C/PFOR_II"/>
</dbReference>
<dbReference type="EC" id="1.2.7.3" evidence="8"/>
<comment type="subunit">
    <text evidence="7">Heterotetramer of the KorA, KorB, KorC and KorD subunits.</text>
</comment>
<protein>
    <recommendedName>
        <fullName evidence="9">2-oxoglutarate synthase subunit KorA</fullName>
        <ecNumber evidence="2">1.2.7.11</ecNumber>
        <ecNumber evidence="8">1.2.7.3</ecNumber>
    </recommendedName>
    <alternativeName>
        <fullName evidence="11">2-ketoglutarate oxidoreductase alpha chain</fullName>
    </alternativeName>
    <alternativeName>
        <fullName evidence="10">2-oxoglutarate-ferredoxin oxidoreductase subunit alpha</fullName>
    </alternativeName>
</protein>
<evidence type="ECO:0000259" key="12">
    <source>
        <dbReference type="Pfam" id="PF01558"/>
    </source>
</evidence>
<evidence type="ECO:0000256" key="3">
    <source>
        <dbReference type="ARBA" id="ARBA00023002"/>
    </source>
</evidence>
<dbReference type="InterPro" id="IPR019752">
    <property type="entry name" value="Pyrv/ketoisovalerate_OxRed_cat"/>
</dbReference>
<evidence type="ECO:0000256" key="2">
    <source>
        <dbReference type="ARBA" id="ARBA00012691"/>
    </source>
</evidence>
<evidence type="ECO:0000256" key="1">
    <source>
        <dbReference type="ARBA" id="ARBA00011631"/>
    </source>
</evidence>
<evidence type="ECO:0000256" key="8">
    <source>
        <dbReference type="ARBA" id="ARBA00066947"/>
    </source>
</evidence>
<feature type="domain" description="Pyruvate/ketoisovalerate oxidoreductase catalytic" evidence="12">
    <location>
        <begin position="14"/>
        <end position="178"/>
    </location>
</feature>
<feature type="domain" description="Pyruvate:ferredoxin oxidoreductase core" evidence="14">
    <location>
        <begin position="484"/>
        <end position="578"/>
    </location>
</feature>
<dbReference type="Pfam" id="PF17147">
    <property type="entry name" value="PFOR_II"/>
    <property type="match status" value="1"/>
</dbReference>
<dbReference type="InterPro" id="IPR050722">
    <property type="entry name" value="Pyruvate:ferred/Flavod_OxRd"/>
</dbReference>
<dbReference type="PANTHER" id="PTHR32154">
    <property type="entry name" value="PYRUVATE-FLAVODOXIN OXIDOREDUCTASE-RELATED"/>
    <property type="match status" value="1"/>
</dbReference>
<dbReference type="Gene3D" id="3.40.50.920">
    <property type="match status" value="1"/>
</dbReference>
<dbReference type="Gene3D" id="3.40.920.10">
    <property type="entry name" value="Pyruvate-ferredoxin oxidoreductase, PFOR, domain III"/>
    <property type="match status" value="1"/>
</dbReference>
<dbReference type="GO" id="GO:0019164">
    <property type="term" value="F:pyruvate synthase activity"/>
    <property type="evidence" value="ECO:0007669"/>
    <property type="project" value="UniProtKB-ARBA"/>
</dbReference>
<dbReference type="CDD" id="cd07034">
    <property type="entry name" value="TPP_PYR_PFOR_IOR-alpha_like"/>
    <property type="match status" value="1"/>
</dbReference>
<keyword evidence="4" id="KW-0670">Pyruvate</keyword>
<dbReference type="InterPro" id="IPR002869">
    <property type="entry name" value="Pyrv_flavodox_OxRed_cen"/>
</dbReference>
<evidence type="ECO:0000256" key="11">
    <source>
        <dbReference type="ARBA" id="ARBA00079587"/>
    </source>
</evidence>
<feature type="domain" description="Pyruvate flavodoxin/ferredoxin oxidoreductase pyrimidine binding" evidence="13">
    <location>
        <begin position="212"/>
        <end position="454"/>
    </location>
</feature>
<gene>
    <name evidence="15" type="ORF">MPEBLZ_00481</name>
</gene>
<evidence type="ECO:0000313" key="16">
    <source>
        <dbReference type="Proteomes" id="UP000050360"/>
    </source>
</evidence>
<evidence type="ECO:0000259" key="14">
    <source>
        <dbReference type="Pfam" id="PF17147"/>
    </source>
</evidence>
<dbReference type="Proteomes" id="UP000050360">
    <property type="component" value="Unassembled WGS sequence"/>
</dbReference>
<dbReference type="GO" id="GO:0006979">
    <property type="term" value="P:response to oxidative stress"/>
    <property type="evidence" value="ECO:0007669"/>
    <property type="project" value="TreeGrafter"/>
</dbReference>
<dbReference type="Gene3D" id="3.40.50.970">
    <property type="match status" value="1"/>
</dbReference>
<accession>A0A0P7ZLE0</accession>
<dbReference type="Pfam" id="PF01855">
    <property type="entry name" value="POR_N"/>
    <property type="match status" value="1"/>
</dbReference>
<comment type="caution">
    <text evidence="15">The sequence shown here is derived from an EMBL/GenBank/DDBJ whole genome shotgun (WGS) entry which is preliminary data.</text>
</comment>
<dbReference type="InterPro" id="IPR029061">
    <property type="entry name" value="THDP-binding"/>
</dbReference>
<dbReference type="EC" id="1.2.7.11" evidence="2"/>
<dbReference type="NCBIfam" id="TIGR03710">
    <property type="entry name" value="OAFO_sf"/>
    <property type="match status" value="1"/>
</dbReference>
<dbReference type="SUPFAM" id="SSF52518">
    <property type="entry name" value="Thiamin diphosphate-binding fold (THDP-binding)"/>
    <property type="match status" value="1"/>
</dbReference>
<dbReference type="EMBL" id="LKCM01000040">
    <property type="protein sequence ID" value="KPQ44943.1"/>
    <property type="molecule type" value="Genomic_DNA"/>
</dbReference>
<evidence type="ECO:0000256" key="5">
    <source>
        <dbReference type="ARBA" id="ARBA00048893"/>
    </source>
</evidence>
<comment type="catalytic activity">
    <reaction evidence="6">
        <text>2 oxidized [2Fe-2S]-[ferredoxin] + 2-oxoglutarate + CoA = succinyl-CoA + 2 reduced [2Fe-2S]-[ferredoxin] + CO2 + H(+)</text>
        <dbReference type="Rhea" id="RHEA:17297"/>
        <dbReference type="Rhea" id="RHEA-COMP:10000"/>
        <dbReference type="Rhea" id="RHEA-COMP:10001"/>
        <dbReference type="ChEBI" id="CHEBI:15378"/>
        <dbReference type="ChEBI" id="CHEBI:16526"/>
        <dbReference type="ChEBI" id="CHEBI:16810"/>
        <dbReference type="ChEBI" id="CHEBI:33737"/>
        <dbReference type="ChEBI" id="CHEBI:33738"/>
        <dbReference type="ChEBI" id="CHEBI:57287"/>
        <dbReference type="ChEBI" id="CHEBI:57292"/>
        <dbReference type="EC" id="1.2.7.3"/>
    </reaction>
</comment>
<dbReference type="SUPFAM" id="SSF52922">
    <property type="entry name" value="TK C-terminal domain-like"/>
    <property type="match status" value="1"/>
</dbReference>
<proteinExistence type="predicted"/>
<evidence type="ECO:0000256" key="7">
    <source>
        <dbReference type="ARBA" id="ARBA00064882"/>
    </source>
</evidence>
<evidence type="ECO:0000256" key="4">
    <source>
        <dbReference type="ARBA" id="ARBA00023317"/>
    </source>
</evidence>
<dbReference type="PROSITE" id="PS51257">
    <property type="entry name" value="PROKAR_LIPOPROTEIN"/>
    <property type="match status" value="1"/>
</dbReference>
<comment type="catalytic activity">
    <reaction evidence="5">
        <text>a 2-oxocarboxylate + 2 oxidized [2Fe-2S]-[ferredoxin] + CoA = an acyl-CoA + 2 reduced [2Fe-2S]-[ferredoxin] + CO2 + H(+)</text>
        <dbReference type="Rhea" id="RHEA:42316"/>
        <dbReference type="Rhea" id="RHEA-COMP:10000"/>
        <dbReference type="Rhea" id="RHEA-COMP:10001"/>
        <dbReference type="ChEBI" id="CHEBI:15378"/>
        <dbReference type="ChEBI" id="CHEBI:16526"/>
        <dbReference type="ChEBI" id="CHEBI:33737"/>
        <dbReference type="ChEBI" id="CHEBI:33738"/>
        <dbReference type="ChEBI" id="CHEBI:35179"/>
        <dbReference type="ChEBI" id="CHEBI:57287"/>
        <dbReference type="ChEBI" id="CHEBI:58342"/>
        <dbReference type="EC" id="1.2.7.11"/>
    </reaction>
</comment>
<dbReference type="GO" id="GO:0047553">
    <property type="term" value="F:2-oxoglutarate synthase activity"/>
    <property type="evidence" value="ECO:0007669"/>
    <property type="project" value="UniProtKB-EC"/>
</dbReference>
<evidence type="ECO:0000313" key="15">
    <source>
        <dbReference type="EMBL" id="KPQ44943.1"/>
    </source>
</evidence>
<evidence type="ECO:0000256" key="6">
    <source>
        <dbReference type="ARBA" id="ARBA00052359"/>
    </source>
</evidence>
<evidence type="ECO:0000256" key="9">
    <source>
        <dbReference type="ARBA" id="ARBA00071398"/>
    </source>
</evidence>
<dbReference type="InterPro" id="IPR033412">
    <property type="entry name" value="PFOR_II"/>
</dbReference>
<dbReference type="PATRIC" id="fig|1719120.3.peg.519"/>
<evidence type="ECO:0000256" key="10">
    <source>
        <dbReference type="ARBA" id="ARBA00076968"/>
    </source>
</evidence>
<evidence type="ECO:0000259" key="13">
    <source>
        <dbReference type="Pfam" id="PF01855"/>
    </source>
</evidence>
<keyword evidence="3" id="KW-0560">Oxidoreductase</keyword>
<dbReference type="FunFam" id="3.40.50.970:FF:000022">
    <property type="entry name" value="2-oxoglutarate ferredoxin oxidoreductase alpha subunit"/>
    <property type="match status" value="1"/>
</dbReference>
<comment type="subunit">
    <text evidence="1">Heterodimer composed of an alpha and a beta subunit.</text>
</comment>
<name>A0A0P7ZLE0_9EURY</name>
<reference evidence="15 16" key="1">
    <citation type="submission" date="2015-09" db="EMBL/GenBank/DDBJ databases">
        <title>A metagenomics-based metabolic model of nitrate-dependent anaerobic oxidation of methane by Methanoperedens-like archaea.</title>
        <authorList>
            <person name="Arshad A."/>
            <person name="Speth D.R."/>
            <person name="De Graaf R.M."/>
            <person name="Op Den Camp H.J."/>
            <person name="Jetten M.S."/>
            <person name="Welte C.U."/>
        </authorList>
    </citation>
    <scope>NUCLEOTIDE SEQUENCE [LARGE SCALE GENOMIC DNA]</scope>
</reference>
<dbReference type="InterPro" id="IPR002880">
    <property type="entry name" value="Pyrv_Fd/Flavodoxin_OxRdtase_N"/>
</dbReference>
<dbReference type="AlphaFoldDB" id="A0A0P7ZLE0"/>
<dbReference type="PANTHER" id="PTHR32154:SF20">
    <property type="entry name" value="2-OXOGLUTARATE OXIDOREDUCTASE SUBUNIT KORA"/>
    <property type="match status" value="1"/>
</dbReference>
<organism evidence="15 16">
    <name type="scientific">Candidatus Methanoperedens nitratireducens</name>
    <dbReference type="NCBI Taxonomy" id="1392998"/>
    <lineage>
        <taxon>Archaea</taxon>
        <taxon>Methanobacteriati</taxon>
        <taxon>Methanobacteriota</taxon>
        <taxon>Stenosarchaea group</taxon>
        <taxon>Methanomicrobia</taxon>
        <taxon>Methanosarcinales</taxon>
        <taxon>ANME-2 cluster</taxon>
        <taxon>Candidatus Methanoperedentaceae</taxon>
        <taxon>Candidatus Methanoperedens</taxon>
    </lineage>
</organism>
<dbReference type="InterPro" id="IPR022367">
    <property type="entry name" value="2-oxoacid/accept_OxRdtase_asu"/>
</dbReference>
<dbReference type="GO" id="GO:0018491">
    <property type="term" value="F:2-oxobutyrate synthase activity"/>
    <property type="evidence" value="ECO:0007669"/>
    <property type="project" value="UniProtKB-ARBA"/>
</dbReference>
<sequence length="589" mass="64603">MAINRLTWKIGGKAGEGIMATGMIFSQSCSRGGLHVYDISEYPSLIKGGHNNLQVRVEDREIFSQVKGVNILIALNKETILLHKGELVNGAGIIYDSSEVIEPKEINDNIRLYPIPFNNIIKEIGVQGIMKNNVALGASIALIDYDFGIVGEVIKDNFKRKGDKIIDENTRAAKAGYDYIKNNFKNDFEYKLEKTGKPGRMVLTGNDAICMGAINAGCKFYAAYPMTPASSILHFMAAQERRFNIVVKHTEDEISAINMAIGAGFTGVRAMTGTSGGGFCLMTEGYGLAGMLEVPVVIILSMRPGPSTGLPTWSEQGDLKFALNASQGDFPRPVLVPGDIEESFYLTQVAFNIAEKYQTPVIVLSDKNLAENHKSTDKFDPKKVTIDRGSYADPADLAASLDTTFFKRYKYTENGISPRTIPGMKKGIYTASSDEHDEEGSISEDIDVRIKMMQKRARKMDTLAKELKQPELVGSQDTDANADADITIIAAGSTKGPIKEAMILLEKEGIKVNFLQIVYLNPFPSEKVAEVLGSAKKTAVVENNFSGQLADIIKEKTGKDVDKRVLKYDGRPFYPEEIFTAIKEVVTHG</sequence>